<feature type="domain" description="Barstar (barnase inhibitor)" evidence="2">
    <location>
        <begin position="142"/>
        <end position="200"/>
    </location>
</feature>
<evidence type="ECO:0000259" key="2">
    <source>
        <dbReference type="Pfam" id="PF01337"/>
    </source>
</evidence>
<evidence type="ECO:0000313" key="4">
    <source>
        <dbReference type="Proteomes" id="UP000278241"/>
    </source>
</evidence>
<dbReference type="RefSeq" id="WP_126546549.1">
    <property type="nucleotide sequence ID" value="NZ_RXRX01000034.1"/>
</dbReference>
<name>A0ABY0ALJ9_9ENTR</name>
<evidence type="ECO:0000313" key="3">
    <source>
        <dbReference type="EMBL" id="RTN16953.1"/>
    </source>
</evidence>
<dbReference type="Proteomes" id="UP000278241">
    <property type="component" value="Unassembled WGS sequence"/>
</dbReference>
<comment type="caution">
    <text evidence="3">The sequence shown here is derived from an EMBL/GenBank/DDBJ whole genome shotgun (WGS) entry which is preliminary data.</text>
</comment>
<dbReference type="InterPro" id="IPR000468">
    <property type="entry name" value="Barstar"/>
</dbReference>
<comment type="similarity">
    <text evidence="1">Belongs to the barstar family.</text>
</comment>
<dbReference type="InterPro" id="IPR035905">
    <property type="entry name" value="Barstar-like_sf"/>
</dbReference>
<dbReference type="EMBL" id="RXRX01000034">
    <property type="protein sequence ID" value="RTN16953.1"/>
    <property type="molecule type" value="Genomic_DNA"/>
</dbReference>
<reference evidence="3 4" key="1">
    <citation type="submission" date="2018-12" db="EMBL/GenBank/DDBJ databases">
        <title>The Batch Genome Submission of Enterobacter spp. strains.</title>
        <authorList>
            <person name="Wei L."/>
            <person name="Wu W."/>
            <person name="Lin J."/>
            <person name="Zhang X."/>
            <person name="Feng Y."/>
            <person name="Zong Z."/>
        </authorList>
    </citation>
    <scope>NUCLEOTIDE SEQUENCE [LARGE SCALE GENOMIC DNA]</scope>
    <source>
        <strain evidence="3 4">WCHEM090044</strain>
    </source>
</reference>
<sequence>MSDLYEIFDETGSTMLSCRELIECCDFSRGGDTYLFALFESSTQQVEFLLNDQVYTLKCHGFDGRLGFDFTVKKIIKSNGVIYLNLNIINGMYKVGVLSFLKAHKNSNGRIWLDMVQESKRIYISASYMVGGVRRCLEKDTIIIEGKYIHDYYSFYCEFGYAFFGDFGYVGNNLDAFDDCMVEVKRRDRQIKIIWKDSELSFKAINNTIPSEVYPLSSHDMINILKNHCDLILE</sequence>
<protein>
    <recommendedName>
        <fullName evidence="2">Barstar (barnase inhibitor) domain-containing protein</fullName>
    </recommendedName>
</protein>
<organism evidence="3 4">
    <name type="scientific">Enterobacter quasimori</name>
    <dbReference type="NCBI Taxonomy" id="2838947"/>
    <lineage>
        <taxon>Bacteria</taxon>
        <taxon>Pseudomonadati</taxon>
        <taxon>Pseudomonadota</taxon>
        <taxon>Gammaproteobacteria</taxon>
        <taxon>Enterobacterales</taxon>
        <taxon>Enterobacteriaceae</taxon>
        <taxon>Enterobacter</taxon>
    </lineage>
</organism>
<evidence type="ECO:0000256" key="1">
    <source>
        <dbReference type="ARBA" id="ARBA00006845"/>
    </source>
</evidence>
<dbReference type="Pfam" id="PF01337">
    <property type="entry name" value="Barstar"/>
    <property type="match status" value="1"/>
</dbReference>
<gene>
    <name evidence="3" type="ORF">EKN94_22860</name>
</gene>
<proteinExistence type="inferred from homology"/>
<keyword evidence="4" id="KW-1185">Reference proteome</keyword>
<dbReference type="SUPFAM" id="SSF52038">
    <property type="entry name" value="Barstar-related"/>
    <property type="match status" value="1"/>
</dbReference>
<accession>A0ABY0ALJ9</accession>
<dbReference type="Gene3D" id="3.30.370.10">
    <property type="entry name" value="Barstar-like"/>
    <property type="match status" value="1"/>
</dbReference>